<gene>
    <name evidence="2" type="ORF">EJC50_18195</name>
</gene>
<keyword evidence="1" id="KW-0812">Transmembrane</keyword>
<keyword evidence="1" id="KW-1133">Transmembrane helix</keyword>
<dbReference type="RefSeq" id="WP_126017094.1">
    <property type="nucleotide sequence ID" value="NZ_CP034437.1"/>
</dbReference>
<protein>
    <submittedName>
        <fullName evidence="2">Uncharacterized protein</fullName>
    </submittedName>
</protein>
<feature type="transmembrane region" description="Helical" evidence="1">
    <location>
        <begin position="15"/>
        <end position="34"/>
    </location>
</feature>
<keyword evidence="3" id="KW-1185">Reference proteome</keyword>
<evidence type="ECO:0000256" key="1">
    <source>
        <dbReference type="SAM" id="Phobius"/>
    </source>
</evidence>
<evidence type="ECO:0000313" key="3">
    <source>
        <dbReference type="Proteomes" id="UP000272528"/>
    </source>
</evidence>
<dbReference type="OrthoDB" id="1931516at2"/>
<proteinExistence type="predicted"/>
<reference evidence="3" key="1">
    <citation type="submission" date="2018-12" db="EMBL/GenBank/DDBJ databases">
        <title>Genome sequence of Peanibacillus sp.</title>
        <authorList>
            <person name="Subramani G."/>
            <person name="Srinivasan S."/>
            <person name="Kim M.K."/>
        </authorList>
    </citation>
    <scope>NUCLEOTIDE SEQUENCE [LARGE SCALE GENOMIC DNA]</scope>
    <source>
        <strain evidence="3">18JY67-1</strain>
    </source>
</reference>
<keyword evidence="1" id="KW-0472">Membrane</keyword>
<name>A0A3Q8X650_9BACL</name>
<dbReference type="KEGG" id="palb:EJC50_18195"/>
<organism evidence="2 3">
    <name type="scientific">Paenibacillus albus</name>
    <dbReference type="NCBI Taxonomy" id="2495582"/>
    <lineage>
        <taxon>Bacteria</taxon>
        <taxon>Bacillati</taxon>
        <taxon>Bacillota</taxon>
        <taxon>Bacilli</taxon>
        <taxon>Bacillales</taxon>
        <taxon>Paenibacillaceae</taxon>
        <taxon>Paenibacillus</taxon>
    </lineage>
</organism>
<evidence type="ECO:0000313" key="2">
    <source>
        <dbReference type="EMBL" id="AZN41387.1"/>
    </source>
</evidence>
<accession>A0A3Q8X650</accession>
<dbReference type="AlphaFoldDB" id="A0A3Q8X650"/>
<sequence>MIIVKVKNEERTFTIPVPYIVLRLGTVILTSRLVHRKFRDWVKKHDKIEPVLLLLENRGTKHAIKHLIREMRRCKGTILVDVHSQDGTEVLIRL</sequence>
<dbReference type="Proteomes" id="UP000272528">
    <property type="component" value="Chromosome"/>
</dbReference>
<dbReference type="EMBL" id="CP034437">
    <property type="protein sequence ID" value="AZN41387.1"/>
    <property type="molecule type" value="Genomic_DNA"/>
</dbReference>